<name>A0AAW9RS13_9HYPH</name>
<sequence length="674" mass="72045">MTIMQIRSFANGAWIGPADARPIMSAVTGEVIAEAGSGAVDFAAMAEHARTVGGPALRGMTFHERAGKLKELAQYLNERREELYALSFLTGATKADSLIDIDGGIATLFVYSSKGRREMPDSQVFLDGGIEPLSRSGTFVGQHICTPLQGLAVHINAFNFPVWGMLEKLAPTLLAGVPAIVKPATATCYLTEACFAMIVESGVFPEGSVQLVTGGTGDLLDRLGAQDVVSFTGSAETALMLRSKSGLIERSVRFVAEQDSLNASILGPDAQPGTPEFDLFIREAAREMTVKAGQKCTAIRRMIVPSECQDAVIDVLSQRLSSVTVGDPALEATRMGPLASTGQRVDVLTKAGIIATECRRVFGDPDDFEVEGADREKGAFLPPMLFHCPDPDAATSVHVVEAFGPVATVMGYRDLGHAVDLANRGQGSLVASVFTHDPAVARTVALGAAAWHGRLYFADRDSAREATGHGSPLPHMVHGGPGRAGGGEELGGVRGVLHYMQRTAVQGSPAVLSAIGDAWVPGAPEIEAPEHPFRIPFDRLRLGETIHTAAREITLEDIEHFAEFTGDTFYAHMDEEAAAANPFFPGRVAHGYLILSFAAGLFVEPAPGPVLANYGLDNLRFQKPVSPGDTVRVRLTVKQKTRRNAEYGEVRWDVAVFNQHDEQVASYDLLTMNA</sequence>
<feature type="domain" description="Aldehyde dehydrogenase" evidence="2">
    <location>
        <begin position="22"/>
        <end position="460"/>
    </location>
</feature>
<evidence type="ECO:0000313" key="4">
    <source>
        <dbReference type="EMBL" id="MEJ8573022.1"/>
    </source>
</evidence>
<dbReference type="AlphaFoldDB" id="A0AAW9RS13"/>
<dbReference type="GO" id="GO:0016620">
    <property type="term" value="F:oxidoreductase activity, acting on the aldehyde or oxo group of donors, NAD or NADP as acceptor"/>
    <property type="evidence" value="ECO:0007669"/>
    <property type="project" value="InterPro"/>
</dbReference>
<comment type="caution">
    <text evidence="4">The sequence shown here is derived from an EMBL/GenBank/DDBJ whole genome shotgun (WGS) entry which is preliminary data.</text>
</comment>
<dbReference type="Pfam" id="PF00171">
    <property type="entry name" value="Aldedh"/>
    <property type="match status" value="1"/>
</dbReference>
<dbReference type="NCBIfam" id="NF008868">
    <property type="entry name" value="PRK11903.1"/>
    <property type="match status" value="1"/>
</dbReference>
<dbReference type="InterPro" id="IPR002539">
    <property type="entry name" value="MaoC-like_dom"/>
</dbReference>
<organism evidence="4 5">
    <name type="scientific">Microbaculum marinum</name>
    <dbReference type="NCBI Taxonomy" id="1764581"/>
    <lineage>
        <taxon>Bacteria</taxon>
        <taxon>Pseudomonadati</taxon>
        <taxon>Pseudomonadota</taxon>
        <taxon>Alphaproteobacteria</taxon>
        <taxon>Hyphomicrobiales</taxon>
        <taxon>Tepidamorphaceae</taxon>
        <taxon>Microbaculum</taxon>
    </lineage>
</organism>
<dbReference type="CDD" id="cd07128">
    <property type="entry name" value="ALDH_MaoC-N"/>
    <property type="match status" value="1"/>
</dbReference>
<dbReference type="PANTHER" id="PTHR43111:SF1">
    <property type="entry name" value="ALDEHYDE DEHYDROGENASE B-RELATED"/>
    <property type="match status" value="1"/>
</dbReference>
<dbReference type="InterPro" id="IPR016161">
    <property type="entry name" value="Ald_DH/histidinol_DH"/>
</dbReference>
<gene>
    <name evidence="4" type="primary">paaZ</name>
    <name evidence="4" type="ORF">V3328_16140</name>
</gene>
<proteinExistence type="predicted"/>
<protein>
    <submittedName>
        <fullName evidence="4">Phenylacetic acid degradation bifunctional protein PaaZ</fullName>
    </submittedName>
</protein>
<dbReference type="InterPro" id="IPR016162">
    <property type="entry name" value="Ald_DH_N"/>
</dbReference>
<evidence type="ECO:0000313" key="5">
    <source>
        <dbReference type="Proteomes" id="UP001378188"/>
    </source>
</evidence>
<evidence type="ECO:0000259" key="3">
    <source>
        <dbReference type="Pfam" id="PF01575"/>
    </source>
</evidence>
<dbReference type="NCBIfam" id="TIGR02278">
    <property type="entry name" value="PaaN-DH"/>
    <property type="match status" value="1"/>
</dbReference>
<reference evidence="4 5" key="1">
    <citation type="submission" date="2024-02" db="EMBL/GenBank/DDBJ databases">
        <title>Genome analysis and characterization of Microbaculum marinisediminis sp. nov., isolated from marine sediment.</title>
        <authorList>
            <person name="Du Z.-J."/>
            <person name="Ye Y.-Q."/>
            <person name="Zhang Z.-R."/>
            <person name="Yuan S.-M."/>
            <person name="Zhang X.-Y."/>
        </authorList>
    </citation>
    <scope>NUCLEOTIDE SEQUENCE [LARGE SCALE GENOMIC DNA]</scope>
    <source>
        <strain evidence="4 5">SDUM1044001</strain>
    </source>
</reference>
<keyword evidence="5" id="KW-1185">Reference proteome</keyword>
<dbReference type="Pfam" id="PF01575">
    <property type="entry name" value="MaoC_dehydratas"/>
    <property type="match status" value="1"/>
</dbReference>
<dbReference type="SUPFAM" id="SSF53720">
    <property type="entry name" value="ALDH-like"/>
    <property type="match status" value="1"/>
</dbReference>
<dbReference type="Gene3D" id="3.40.605.10">
    <property type="entry name" value="Aldehyde Dehydrogenase, Chain A, domain 1"/>
    <property type="match status" value="1"/>
</dbReference>
<dbReference type="InterPro" id="IPR016163">
    <property type="entry name" value="Ald_DH_C"/>
</dbReference>
<dbReference type="PANTHER" id="PTHR43111">
    <property type="entry name" value="ALDEHYDE DEHYDROGENASE B-RELATED"/>
    <property type="match status" value="1"/>
</dbReference>
<dbReference type="Gene3D" id="3.40.309.10">
    <property type="entry name" value="Aldehyde Dehydrogenase, Chain A, domain 2"/>
    <property type="match status" value="1"/>
</dbReference>
<feature type="domain" description="MaoC-like" evidence="3">
    <location>
        <begin position="543"/>
        <end position="650"/>
    </location>
</feature>
<dbReference type="EMBL" id="JAZHOF010000006">
    <property type="protein sequence ID" value="MEJ8573022.1"/>
    <property type="molecule type" value="Genomic_DNA"/>
</dbReference>
<evidence type="ECO:0000259" key="2">
    <source>
        <dbReference type="Pfam" id="PF00171"/>
    </source>
</evidence>
<dbReference type="InterPro" id="IPR011966">
    <property type="entry name" value="PaaN-DH"/>
</dbReference>
<dbReference type="RefSeq" id="WP_340330714.1">
    <property type="nucleotide sequence ID" value="NZ_JAZHOF010000006.1"/>
</dbReference>
<evidence type="ECO:0000256" key="1">
    <source>
        <dbReference type="ARBA" id="ARBA00023002"/>
    </source>
</evidence>
<dbReference type="Proteomes" id="UP001378188">
    <property type="component" value="Unassembled WGS sequence"/>
</dbReference>
<dbReference type="Gene3D" id="3.10.129.10">
    <property type="entry name" value="Hotdog Thioesterase"/>
    <property type="match status" value="1"/>
</dbReference>
<dbReference type="InterPro" id="IPR029069">
    <property type="entry name" value="HotDog_dom_sf"/>
</dbReference>
<dbReference type="InterPro" id="IPR015590">
    <property type="entry name" value="Aldehyde_DH_dom"/>
</dbReference>
<accession>A0AAW9RS13</accession>
<keyword evidence="1" id="KW-0560">Oxidoreductase</keyword>
<dbReference type="SUPFAM" id="SSF54637">
    <property type="entry name" value="Thioesterase/thiol ester dehydrase-isomerase"/>
    <property type="match status" value="1"/>
</dbReference>